<dbReference type="AlphaFoldDB" id="A0A9P3CM03"/>
<dbReference type="RefSeq" id="XP_044660159.1">
    <property type="nucleotide sequence ID" value="XM_044804224.1"/>
</dbReference>
<dbReference type="Gene3D" id="3.40.390.10">
    <property type="entry name" value="Collagenase (Catalytic Domain)"/>
    <property type="match status" value="1"/>
</dbReference>
<sequence>MAVQLQCAWNLESAMLLQGAVGIGMRTQCVPEGYKECEEIPELRCDSFTNTSAQSVVLIGYEGCDKIPNGHAFLREGFESMNKLAMPMDPINRGDPQRYKPIDWKSAAAIEFFGPGYKTGQFDVYRETIQKNMDRLASTDSAFFLGWRLHVRCDDPKNECSCFDGTETEAYTMHDDKYKDQINFCPRYFELKSLEQAVHADKKDQKNFDVIKKYWNRSCVWAHEILHVSWLGTPANPIWPYMQDQQIEKGGIWWRAYRVLDVKYLAYSRKAQPWEAINNPQNYAFFALANYVQEVKGFYPSAAMWWWPRDDPPDVPSVTSANSGRRRCGEDMALDYAANRTSSV</sequence>
<evidence type="ECO:0000313" key="2">
    <source>
        <dbReference type="Proteomes" id="UP000825890"/>
    </source>
</evidence>
<reference evidence="1 2" key="1">
    <citation type="submission" date="2021-01" db="EMBL/GenBank/DDBJ databases">
        <title>Cercospora kikuchii MAFF 305040 whole genome shotgun sequence.</title>
        <authorList>
            <person name="Kashiwa T."/>
            <person name="Suzuki T."/>
        </authorList>
    </citation>
    <scope>NUCLEOTIDE SEQUENCE [LARGE SCALE GENOMIC DNA]</scope>
    <source>
        <strain evidence="1 2">MAFF 305040</strain>
    </source>
</reference>
<accession>A0A9P3CM03</accession>
<comment type="caution">
    <text evidence="1">The sequence shown here is derived from an EMBL/GenBank/DDBJ whole genome shotgun (WGS) entry which is preliminary data.</text>
</comment>
<dbReference type="EMBL" id="BOLY01000005">
    <property type="protein sequence ID" value="GIZ45672.1"/>
    <property type="molecule type" value="Genomic_DNA"/>
</dbReference>
<dbReference type="OrthoDB" id="1896086at2759"/>
<protein>
    <submittedName>
        <fullName evidence="1">Uncharacterized protein</fullName>
    </submittedName>
</protein>
<proteinExistence type="predicted"/>
<name>A0A9P3CM03_9PEZI</name>
<dbReference type="GeneID" id="68294404"/>
<dbReference type="Proteomes" id="UP000825890">
    <property type="component" value="Unassembled WGS sequence"/>
</dbReference>
<dbReference type="SUPFAM" id="SSF55486">
    <property type="entry name" value="Metalloproteases ('zincins'), catalytic domain"/>
    <property type="match status" value="1"/>
</dbReference>
<dbReference type="GO" id="GO:0008237">
    <property type="term" value="F:metallopeptidase activity"/>
    <property type="evidence" value="ECO:0007669"/>
    <property type="project" value="InterPro"/>
</dbReference>
<dbReference type="InterPro" id="IPR024079">
    <property type="entry name" value="MetalloPept_cat_dom_sf"/>
</dbReference>
<organism evidence="1 2">
    <name type="scientific">Cercospora kikuchii</name>
    <dbReference type="NCBI Taxonomy" id="84275"/>
    <lineage>
        <taxon>Eukaryota</taxon>
        <taxon>Fungi</taxon>
        <taxon>Dikarya</taxon>
        <taxon>Ascomycota</taxon>
        <taxon>Pezizomycotina</taxon>
        <taxon>Dothideomycetes</taxon>
        <taxon>Dothideomycetidae</taxon>
        <taxon>Mycosphaerellales</taxon>
        <taxon>Mycosphaerellaceae</taxon>
        <taxon>Cercospora</taxon>
    </lineage>
</organism>
<keyword evidence="2" id="KW-1185">Reference proteome</keyword>
<gene>
    <name evidence="1" type="ORF">CKM354_000882900</name>
</gene>
<evidence type="ECO:0000313" key="1">
    <source>
        <dbReference type="EMBL" id="GIZ45672.1"/>
    </source>
</evidence>